<reference evidence="2 3" key="3">
    <citation type="journal article" date="2019" name="Int. J. Syst. Evol. Microbiol.">
        <title>Anaerobacillus isosaccharinicus sp. nov., an alkaliphilic bacterium which degrades isosaccharinic acid.</title>
        <authorList>
            <person name="Bassil N.M."/>
            <person name="Lloyd J.R."/>
        </authorList>
    </citation>
    <scope>NUCLEOTIDE SEQUENCE [LARGE SCALE GENOMIC DNA]</scope>
    <source>
        <strain evidence="2 3">NB2006</strain>
    </source>
</reference>
<dbReference type="Proteomes" id="UP000180175">
    <property type="component" value="Chromosome"/>
</dbReference>
<evidence type="ECO:0000313" key="3">
    <source>
        <dbReference type="Proteomes" id="UP000180175"/>
    </source>
</evidence>
<organism evidence="1 3">
    <name type="scientific">Anaerobacillus isosaccharinicus</name>
    <dbReference type="NCBI Taxonomy" id="1532552"/>
    <lineage>
        <taxon>Bacteria</taxon>
        <taxon>Bacillati</taxon>
        <taxon>Bacillota</taxon>
        <taxon>Bacilli</taxon>
        <taxon>Bacillales</taxon>
        <taxon>Bacillaceae</taxon>
        <taxon>Anaerobacillus</taxon>
    </lineage>
</organism>
<keyword evidence="3" id="KW-1185">Reference proteome</keyword>
<dbReference type="EMBL" id="LQXD01000061">
    <property type="protein sequence ID" value="OIJ20987.1"/>
    <property type="molecule type" value="Genomic_DNA"/>
</dbReference>
<reference evidence="2" key="4">
    <citation type="submission" date="2020-10" db="EMBL/GenBank/DDBJ databases">
        <authorList>
            <person name="Bassil N.M."/>
            <person name="Lloyd J.R."/>
        </authorList>
    </citation>
    <scope>NUCLEOTIDE SEQUENCE</scope>
    <source>
        <strain evidence="2">NB2006</strain>
    </source>
</reference>
<dbReference type="EMBL" id="CP063356">
    <property type="protein sequence ID" value="QOY37074.1"/>
    <property type="molecule type" value="Genomic_DNA"/>
</dbReference>
<evidence type="ECO:0000313" key="2">
    <source>
        <dbReference type="EMBL" id="QOY37074.1"/>
    </source>
</evidence>
<evidence type="ECO:0000313" key="1">
    <source>
        <dbReference type="EMBL" id="OIJ20987.1"/>
    </source>
</evidence>
<sequence length="91" mass="10277">MNADKAREIASENARELAKMQFGEVNSEVKKSIKEAANKGLYETRIEIFSNSQLVKSGLIDDLIECISNKGFGVERTNLLGIVRLRVYWNN</sequence>
<accession>A0A1S2MAY2</accession>
<protein>
    <submittedName>
        <fullName evidence="1">Uncharacterized protein</fullName>
    </submittedName>
</protein>
<reference evidence="2 3" key="2">
    <citation type="journal article" date="2017" name="Genome Announc.">
        <title>Draft Genome Sequences of Four Alkaliphilic Bacteria Belonging to the Anaerobacillus Genus.</title>
        <authorList>
            <person name="Bassil N.M."/>
            <person name="Lloyd J.R."/>
        </authorList>
    </citation>
    <scope>NUCLEOTIDE SEQUENCE [LARGE SCALE GENOMIC DNA]</scope>
    <source>
        <strain evidence="2 3">NB2006</strain>
    </source>
</reference>
<reference evidence="1 3" key="1">
    <citation type="submission" date="2016-10" db="EMBL/GenBank/DDBJ databases">
        <title>Draft genome sequences of four alkaliphilic bacteria belonging to the Anaerobacillus genus.</title>
        <authorList>
            <person name="Bassil N.M."/>
            <person name="Lloyd J.R."/>
        </authorList>
    </citation>
    <scope>NUCLEOTIDE SEQUENCE [LARGE SCALE GENOMIC DNA]</scope>
    <source>
        <strain evidence="1 3">NB2006</strain>
    </source>
</reference>
<dbReference type="KEGG" id="aia:AWH56_005380"/>
<dbReference type="RefSeq" id="WP_071316420.1">
    <property type="nucleotide sequence ID" value="NZ_CP063356.2"/>
</dbReference>
<dbReference type="AlphaFoldDB" id="A0A1S2MAY2"/>
<name>A0A1S2MAY2_9BACI</name>
<gene>
    <name evidence="2" type="ORF">AWH56_005380</name>
    <name evidence="1" type="ORF">AWH56_06840</name>
</gene>
<proteinExistence type="predicted"/>